<feature type="transmembrane region" description="Helical" evidence="2">
    <location>
        <begin position="32"/>
        <end position="55"/>
    </location>
</feature>
<dbReference type="Proteomes" id="UP001387100">
    <property type="component" value="Unassembled WGS sequence"/>
</dbReference>
<dbReference type="RefSeq" id="WP_339575144.1">
    <property type="nucleotide sequence ID" value="NZ_JBBIAA010000011.1"/>
</dbReference>
<evidence type="ECO:0000313" key="3">
    <source>
        <dbReference type="EMBL" id="MEJ5945760.1"/>
    </source>
</evidence>
<name>A0ABU8RKY9_9ACTN</name>
<organism evidence="3 4">
    <name type="scientific">Pseudokineococcus basanitobsidens</name>
    <dbReference type="NCBI Taxonomy" id="1926649"/>
    <lineage>
        <taxon>Bacteria</taxon>
        <taxon>Bacillati</taxon>
        <taxon>Actinomycetota</taxon>
        <taxon>Actinomycetes</taxon>
        <taxon>Kineosporiales</taxon>
        <taxon>Kineosporiaceae</taxon>
        <taxon>Pseudokineococcus</taxon>
    </lineage>
</organism>
<feature type="transmembrane region" description="Helical" evidence="2">
    <location>
        <begin position="237"/>
        <end position="263"/>
    </location>
</feature>
<comment type="caution">
    <text evidence="3">The sequence shown here is derived from an EMBL/GenBank/DDBJ whole genome shotgun (WGS) entry which is preliminary data.</text>
</comment>
<accession>A0ABU8RKY9</accession>
<feature type="transmembrane region" description="Helical" evidence="2">
    <location>
        <begin position="445"/>
        <end position="463"/>
    </location>
</feature>
<feature type="compositionally biased region" description="Basic and acidic residues" evidence="1">
    <location>
        <begin position="14"/>
        <end position="24"/>
    </location>
</feature>
<feature type="transmembrane region" description="Helical" evidence="2">
    <location>
        <begin position="75"/>
        <end position="92"/>
    </location>
</feature>
<feature type="transmembrane region" description="Helical" evidence="2">
    <location>
        <begin position="395"/>
        <end position="416"/>
    </location>
</feature>
<gene>
    <name evidence="3" type="ORF">WDZ17_10705</name>
</gene>
<keyword evidence="2" id="KW-0472">Membrane</keyword>
<proteinExistence type="predicted"/>
<keyword evidence="2" id="KW-0812">Transmembrane</keyword>
<reference evidence="3 4" key="1">
    <citation type="journal article" date="2017" name="Int. J. Syst. Evol. Microbiol.">
        <title>Pseudokineococcus basanitobsidens sp. nov., isolated from volcanic rock.</title>
        <authorList>
            <person name="Lee D.W."/>
            <person name="Park M.Y."/>
            <person name="Kim J.J."/>
            <person name="Kim B.S."/>
        </authorList>
    </citation>
    <scope>NUCLEOTIDE SEQUENCE [LARGE SCALE GENOMIC DNA]</scope>
    <source>
        <strain evidence="3 4">DSM 103726</strain>
    </source>
</reference>
<evidence type="ECO:0000256" key="2">
    <source>
        <dbReference type="SAM" id="Phobius"/>
    </source>
</evidence>
<feature type="transmembrane region" description="Helical" evidence="2">
    <location>
        <begin position="194"/>
        <end position="216"/>
    </location>
</feature>
<evidence type="ECO:0008006" key="5">
    <source>
        <dbReference type="Google" id="ProtNLM"/>
    </source>
</evidence>
<evidence type="ECO:0000313" key="4">
    <source>
        <dbReference type="Proteomes" id="UP001387100"/>
    </source>
</evidence>
<feature type="region of interest" description="Disordered" evidence="1">
    <location>
        <begin position="1"/>
        <end position="24"/>
    </location>
</feature>
<feature type="transmembrane region" description="Helical" evidence="2">
    <location>
        <begin position="104"/>
        <end position="121"/>
    </location>
</feature>
<feature type="transmembrane region" description="Helical" evidence="2">
    <location>
        <begin position="275"/>
        <end position="303"/>
    </location>
</feature>
<feature type="transmembrane region" description="Helical" evidence="2">
    <location>
        <begin position="422"/>
        <end position="438"/>
    </location>
</feature>
<dbReference type="EMBL" id="JBBIAA010000011">
    <property type="protein sequence ID" value="MEJ5945760.1"/>
    <property type="molecule type" value="Genomic_DNA"/>
</dbReference>
<sequence>MALRGEGTGTRASRVLERHRGTAPTRRSDRRVALVAVAVLVLATAVSSVLFARGVPLRLSGGPGPLTGELDPAPGLWLLAPLVVGAAAVRWWPQVCRAAPVRVLPLLAGALAALFALALALRRGVDDLSLPLRSQHDYLADTDRAQDVPGLLRTFADRIVQTGDGTEWATHVSSHPPGALLLASLPGRVGLDGAGWLVAVCLVGAALAVAAPLAALRVLGGGAAARRAALVLPLAPAALWSAAALDAAFAGVTAVGVLLLVLAGEPRRGRLVAAAGGGLLLGAALLLSYGLVLAGPLAAAVLLRRGVRAALAPGLVATAGVLAVLGTSWALGFAWWEGLPLVRERMYQGVASERPAAYFVWANLVALGVALGPAAVAGLARLARPALAARASTRPLLLLVLPVAAAVLLADVTGMSKGEVERIWLPFACWLGLAAALLPVRDARWWVGANVVTAVVVGTLVNSPW</sequence>
<feature type="transmembrane region" description="Helical" evidence="2">
    <location>
        <begin position="315"/>
        <end position="336"/>
    </location>
</feature>
<keyword evidence="4" id="KW-1185">Reference proteome</keyword>
<evidence type="ECO:0000256" key="1">
    <source>
        <dbReference type="SAM" id="MobiDB-lite"/>
    </source>
</evidence>
<feature type="transmembrane region" description="Helical" evidence="2">
    <location>
        <begin position="356"/>
        <end position="383"/>
    </location>
</feature>
<keyword evidence="2" id="KW-1133">Transmembrane helix</keyword>
<protein>
    <recommendedName>
        <fullName evidence="5">Integral membrane protein</fullName>
    </recommendedName>
</protein>